<dbReference type="PROSITE" id="PS00913">
    <property type="entry name" value="ADH_IRON_1"/>
    <property type="match status" value="1"/>
</dbReference>
<dbReference type="InterPro" id="IPR039697">
    <property type="entry name" value="Alcohol_dehydrogenase_Fe"/>
</dbReference>
<comment type="similarity">
    <text evidence="1">Belongs to the iron-containing alcohol dehydrogenase family.</text>
</comment>
<dbReference type="Pfam" id="PF25137">
    <property type="entry name" value="ADH_Fe_C"/>
    <property type="match status" value="1"/>
</dbReference>
<dbReference type="CDD" id="cd17814">
    <property type="entry name" value="Fe-ADH-like"/>
    <property type="match status" value="1"/>
</dbReference>
<dbReference type="SUPFAM" id="SSF56796">
    <property type="entry name" value="Dehydroquinate synthase-like"/>
    <property type="match status" value="1"/>
</dbReference>
<keyword evidence="7" id="KW-1185">Reference proteome</keyword>
<evidence type="ECO:0000259" key="5">
    <source>
        <dbReference type="Pfam" id="PF25137"/>
    </source>
</evidence>
<dbReference type="FunFam" id="1.20.1090.10:FF:000001">
    <property type="entry name" value="Aldehyde-alcohol dehydrogenase"/>
    <property type="match status" value="1"/>
</dbReference>
<evidence type="ECO:0000313" key="7">
    <source>
        <dbReference type="Proteomes" id="UP000292580"/>
    </source>
</evidence>
<dbReference type="NCBIfam" id="NF041833">
    <property type="entry name" value="Fe_ADH_ErcA"/>
    <property type="match status" value="1"/>
</dbReference>
<reference evidence="6 7" key="1">
    <citation type="submission" date="2017-11" db="EMBL/GenBank/DDBJ databases">
        <title>Isolation and Characterization of Methanofollis Species from Methane Seep Offshore SW Taiwan.</title>
        <authorList>
            <person name="Teng N.-H."/>
            <person name="Lai M.-C."/>
            <person name="Chen S.-C."/>
        </authorList>
    </citation>
    <scope>NUCLEOTIDE SEQUENCE [LARGE SCALE GENOMIC DNA]</scope>
    <source>
        <strain evidence="6 7">FWC-SCC2</strain>
    </source>
</reference>
<evidence type="ECO:0000259" key="4">
    <source>
        <dbReference type="Pfam" id="PF00465"/>
    </source>
</evidence>
<dbReference type="FunFam" id="3.40.50.1970:FF:000003">
    <property type="entry name" value="Alcohol dehydrogenase, iron-containing"/>
    <property type="match status" value="1"/>
</dbReference>
<dbReference type="GO" id="GO:0004022">
    <property type="term" value="F:alcohol dehydrogenase (NAD+) activity"/>
    <property type="evidence" value="ECO:0007669"/>
    <property type="project" value="TreeGrafter"/>
</dbReference>
<dbReference type="PANTHER" id="PTHR11496:SF102">
    <property type="entry name" value="ALCOHOL DEHYDROGENASE 4"/>
    <property type="match status" value="1"/>
</dbReference>
<dbReference type="PANTHER" id="PTHR11496">
    <property type="entry name" value="ALCOHOL DEHYDROGENASE"/>
    <property type="match status" value="1"/>
</dbReference>
<dbReference type="GO" id="GO:0046872">
    <property type="term" value="F:metal ion binding"/>
    <property type="evidence" value="ECO:0007669"/>
    <property type="project" value="InterPro"/>
</dbReference>
<accession>A0A483CVM0</accession>
<dbReference type="PROSITE" id="PS00060">
    <property type="entry name" value="ADH_IRON_2"/>
    <property type="match status" value="1"/>
</dbReference>
<evidence type="ECO:0000256" key="1">
    <source>
        <dbReference type="ARBA" id="ARBA00007358"/>
    </source>
</evidence>
<dbReference type="OrthoDB" id="57329at2157"/>
<name>A0A483CVM0_9EURY</name>
<organism evidence="6 7">
    <name type="scientific">Methanofollis fontis</name>
    <dbReference type="NCBI Taxonomy" id="2052832"/>
    <lineage>
        <taxon>Archaea</taxon>
        <taxon>Methanobacteriati</taxon>
        <taxon>Methanobacteriota</taxon>
        <taxon>Stenosarchaea group</taxon>
        <taxon>Methanomicrobia</taxon>
        <taxon>Methanomicrobiales</taxon>
        <taxon>Methanomicrobiaceae</taxon>
        <taxon>Methanofollis</taxon>
    </lineage>
</organism>
<feature type="domain" description="Alcohol dehydrogenase iron-type/glycerol dehydrogenase GldA" evidence="4">
    <location>
        <begin position="23"/>
        <end position="189"/>
    </location>
</feature>
<keyword evidence="2" id="KW-0560">Oxidoreductase</keyword>
<dbReference type="EMBL" id="PGCL01000001">
    <property type="protein sequence ID" value="TAJ45716.1"/>
    <property type="molecule type" value="Genomic_DNA"/>
</dbReference>
<evidence type="ECO:0000256" key="2">
    <source>
        <dbReference type="ARBA" id="ARBA00023002"/>
    </source>
</evidence>
<dbReference type="Proteomes" id="UP000292580">
    <property type="component" value="Unassembled WGS sequence"/>
</dbReference>
<evidence type="ECO:0000313" key="6">
    <source>
        <dbReference type="EMBL" id="TAJ45716.1"/>
    </source>
</evidence>
<comment type="caution">
    <text evidence="6">The sequence shown here is derived from an EMBL/GenBank/DDBJ whole genome shotgun (WGS) entry which is preliminary data.</text>
</comment>
<dbReference type="InterPro" id="IPR056798">
    <property type="entry name" value="ADH_Fe_C"/>
</dbReference>
<keyword evidence="3" id="KW-0520">NAD</keyword>
<evidence type="ECO:0000256" key="3">
    <source>
        <dbReference type="ARBA" id="ARBA00023027"/>
    </source>
</evidence>
<dbReference type="Gene3D" id="1.20.1090.10">
    <property type="entry name" value="Dehydroquinate synthase-like - alpha domain"/>
    <property type="match status" value="1"/>
</dbReference>
<sequence>MCAGGDLNIQESGPALRKFVAPEFIFGPGASGLAGRYARNFGIRKVLLVSDRNVASQEWFVDICRSLDDAGVVWTLFTGLSENPKSGEVMRGAEVFMAEECTGIVAVGGGSPMDCAKGIGVVSSNREHILAFEGVDEVRLPGPPLICVPTTAGSSADVSQFAIISDEVGRRKVAIISKTLVPDISLADPGPLLTLPPDITAFTGVDALVHAVEAYVSNAGSPVTDLHARRAIELVITSLPSVMEDLYDPECRYRTMMASLHAGLAFSNASLGAVHAMAHALGGYLDIAHGCANALLLEHVVAYNYPAARERYTDIARIMGGTGQGGADELASLIREFRHSVGIGGTIHDIGVGRSDIQALAVRAAADPCLATNPRTATIEDLEGIYEAAL</sequence>
<proteinExistence type="inferred from homology"/>
<dbReference type="Gene3D" id="3.40.50.1970">
    <property type="match status" value="1"/>
</dbReference>
<protein>
    <submittedName>
        <fullName evidence="6">Alcohol dehydrogenase</fullName>
    </submittedName>
</protein>
<dbReference type="RefSeq" id="WP_130646081.1">
    <property type="nucleotide sequence ID" value="NZ_PGCL01000001.1"/>
</dbReference>
<feature type="domain" description="Fe-containing alcohol dehydrogenase-like C-terminal" evidence="5">
    <location>
        <begin position="200"/>
        <end position="390"/>
    </location>
</feature>
<dbReference type="InterPro" id="IPR018211">
    <property type="entry name" value="ADH_Fe_CS"/>
</dbReference>
<dbReference type="AlphaFoldDB" id="A0A483CVM0"/>
<gene>
    <name evidence="6" type="ORF">CUJ86_03110</name>
</gene>
<dbReference type="Pfam" id="PF00465">
    <property type="entry name" value="Fe-ADH"/>
    <property type="match status" value="1"/>
</dbReference>
<dbReference type="InterPro" id="IPR001670">
    <property type="entry name" value="ADH_Fe/GldA"/>
</dbReference>